<evidence type="ECO:0000256" key="4">
    <source>
        <dbReference type="ARBA" id="ARBA00023180"/>
    </source>
</evidence>
<evidence type="ECO:0000259" key="7">
    <source>
        <dbReference type="Pfam" id="PF00884"/>
    </source>
</evidence>
<comment type="similarity">
    <text evidence="1">Belongs to the sulfatase family.</text>
</comment>
<evidence type="ECO:0000256" key="6">
    <source>
        <dbReference type="SAM" id="SignalP"/>
    </source>
</evidence>
<keyword evidence="4" id="KW-0325">Glycoprotein</keyword>
<name>A0A917BMU3_9ACTN</name>
<accession>A0A917BMU3</accession>
<protein>
    <submittedName>
        <fullName evidence="8">Sulfatase</fullName>
    </submittedName>
</protein>
<evidence type="ECO:0000256" key="1">
    <source>
        <dbReference type="ARBA" id="ARBA00008779"/>
    </source>
</evidence>
<dbReference type="RefSeq" id="WP_188780308.1">
    <property type="nucleotide sequence ID" value="NZ_BMKQ01000001.1"/>
</dbReference>
<reference evidence="8" key="1">
    <citation type="journal article" date="2014" name="Int. J. Syst. Evol. Microbiol.">
        <title>Complete genome sequence of Corynebacterium casei LMG S-19264T (=DSM 44701T), isolated from a smear-ripened cheese.</title>
        <authorList>
            <consortium name="US DOE Joint Genome Institute (JGI-PGF)"/>
            <person name="Walter F."/>
            <person name="Albersmeier A."/>
            <person name="Kalinowski J."/>
            <person name="Ruckert C."/>
        </authorList>
    </citation>
    <scope>NUCLEOTIDE SEQUENCE</scope>
    <source>
        <strain evidence="8">CGMCC 1.16067</strain>
    </source>
</reference>
<comment type="caution">
    <text evidence="8">The sequence shown here is derived from an EMBL/GenBank/DDBJ whole genome shotgun (WGS) entry which is preliminary data.</text>
</comment>
<organism evidence="8 9">
    <name type="scientific">Marmoricola endophyticus</name>
    <dbReference type="NCBI Taxonomy" id="2040280"/>
    <lineage>
        <taxon>Bacteria</taxon>
        <taxon>Bacillati</taxon>
        <taxon>Actinomycetota</taxon>
        <taxon>Actinomycetes</taxon>
        <taxon>Propionibacteriales</taxon>
        <taxon>Nocardioidaceae</taxon>
        <taxon>Marmoricola</taxon>
    </lineage>
</organism>
<dbReference type="PANTHER" id="PTHR43108">
    <property type="entry name" value="N-ACETYLGLUCOSAMINE-6-SULFATASE FAMILY MEMBER"/>
    <property type="match status" value="1"/>
</dbReference>
<evidence type="ECO:0000256" key="3">
    <source>
        <dbReference type="ARBA" id="ARBA00022801"/>
    </source>
</evidence>
<keyword evidence="9" id="KW-1185">Reference proteome</keyword>
<dbReference type="InterPro" id="IPR017850">
    <property type="entry name" value="Alkaline_phosphatase_core_sf"/>
</dbReference>
<dbReference type="PROSITE" id="PS51257">
    <property type="entry name" value="PROKAR_LIPOPROTEIN"/>
    <property type="match status" value="1"/>
</dbReference>
<evidence type="ECO:0000256" key="5">
    <source>
        <dbReference type="SAM" id="MobiDB-lite"/>
    </source>
</evidence>
<dbReference type="PROSITE" id="PS00149">
    <property type="entry name" value="SULFATASE_2"/>
    <property type="match status" value="1"/>
</dbReference>
<keyword evidence="2 6" id="KW-0732">Signal</keyword>
<sequence>MRLTPHARRPLAATLALTCVAAVAACSTGSSPTPSQEAKRRPPLTASASLPAASYPAVAKPNILVIETDDMRADDFDAMPNVEKLIADRGLRFQNSYAPNPLCCPSRASFLSGKYSHNHKVYSQIDPYGFGAFDDRTTIATVLQKQGYSTGLIGKYLNGYGQQPTHLTRRSSVRYVPPGWASWQAGLDHRWPRSSPNRGGTYHYFAMTQNDNGRVVPHPGEYSTDLTAQQTRATIDRFGAARTPAGRSKPWFVWWTPTAPHFGVPVEPDDPKPMRRTDGKKEFIATPARPDWVKGLFDDRIDHPPGMPPHGPAEADMSDKPRYLRSVPEADAQEKRAVTELARQRAEALYALDRQIGATLQRLRTTGQLARTLIVFTSDNGYFLGEHRKRQGKTLPHEPSLRVPLLIAGPGVPTGVRYDPATTIDLAPTFAGYAGTAMPGADGRDLRATIAGPDRGWDLPLVTEGLAQLPGYESPSDVPGFDTGLNIRGVRTGRYKWVEYASGETELYDLAKDPLEMDSVASDPAYAGVVAELRRVWQQYSSCAQAQCRVPLPADLRLTSQQNRDLTLNEAYRTNAFYQN</sequence>
<dbReference type="CDD" id="cd16147">
    <property type="entry name" value="G6S"/>
    <property type="match status" value="1"/>
</dbReference>
<dbReference type="InterPro" id="IPR024607">
    <property type="entry name" value="Sulfatase_CS"/>
</dbReference>
<dbReference type="InterPro" id="IPR000917">
    <property type="entry name" value="Sulfatase_N"/>
</dbReference>
<reference evidence="8" key="2">
    <citation type="submission" date="2020-09" db="EMBL/GenBank/DDBJ databases">
        <authorList>
            <person name="Sun Q."/>
            <person name="Zhou Y."/>
        </authorList>
    </citation>
    <scope>NUCLEOTIDE SEQUENCE</scope>
    <source>
        <strain evidence="8">CGMCC 1.16067</strain>
    </source>
</reference>
<evidence type="ECO:0000256" key="2">
    <source>
        <dbReference type="ARBA" id="ARBA00022729"/>
    </source>
</evidence>
<dbReference type="EMBL" id="BMKQ01000001">
    <property type="protein sequence ID" value="GGF52185.1"/>
    <property type="molecule type" value="Genomic_DNA"/>
</dbReference>
<dbReference type="Pfam" id="PF00884">
    <property type="entry name" value="Sulfatase"/>
    <property type="match status" value="1"/>
</dbReference>
<feature type="region of interest" description="Disordered" evidence="5">
    <location>
        <begin position="27"/>
        <end position="47"/>
    </location>
</feature>
<feature type="compositionally biased region" description="Polar residues" evidence="5">
    <location>
        <begin position="27"/>
        <end position="36"/>
    </location>
</feature>
<dbReference type="Proteomes" id="UP000649179">
    <property type="component" value="Unassembled WGS sequence"/>
</dbReference>
<feature type="chain" id="PRO_5038779078" evidence="6">
    <location>
        <begin position="25"/>
        <end position="580"/>
    </location>
</feature>
<dbReference type="AlphaFoldDB" id="A0A917BMU3"/>
<gene>
    <name evidence="8" type="ORF">GCM10011519_27720</name>
</gene>
<evidence type="ECO:0000313" key="8">
    <source>
        <dbReference type="EMBL" id="GGF52185.1"/>
    </source>
</evidence>
<dbReference type="GO" id="GO:0016787">
    <property type="term" value="F:hydrolase activity"/>
    <property type="evidence" value="ECO:0007669"/>
    <property type="project" value="UniProtKB-KW"/>
</dbReference>
<feature type="domain" description="Sulfatase N-terminal" evidence="7">
    <location>
        <begin position="61"/>
        <end position="435"/>
    </location>
</feature>
<keyword evidence="3" id="KW-0378">Hydrolase</keyword>
<proteinExistence type="inferred from homology"/>
<dbReference type="PANTHER" id="PTHR43108:SF8">
    <property type="entry name" value="SD21168P"/>
    <property type="match status" value="1"/>
</dbReference>
<dbReference type="SUPFAM" id="SSF53649">
    <property type="entry name" value="Alkaline phosphatase-like"/>
    <property type="match status" value="1"/>
</dbReference>
<evidence type="ECO:0000313" key="9">
    <source>
        <dbReference type="Proteomes" id="UP000649179"/>
    </source>
</evidence>
<feature type="signal peptide" evidence="6">
    <location>
        <begin position="1"/>
        <end position="24"/>
    </location>
</feature>
<dbReference type="Gene3D" id="3.40.720.10">
    <property type="entry name" value="Alkaline Phosphatase, subunit A"/>
    <property type="match status" value="1"/>
</dbReference>